<name>A0A1H2QX27_9FIRM</name>
<dbReference type="RefSeq" id="WP_074685682.1">
    <property type="nucleotide sequence ID" value="NZ_FNNF01000004.1"/>
</dbReference>
<keyword evidence="2" id="KW-0238">DNA-binding</keyword>
<dbReference type="GO" id="GO:0003700">
    <property type="term" value="F:DNA-binding transcription factor activity"/>
    <property type="evidence" value="ECO:0007669"/>
    <property type="project" value="TreeGrafter"/>
</dbReference>
<dbReference type="SUPFAM" id="SSF46785">
    <property type="entry name" value="Winged helix' DNA-binding domain"/>
    <property type="match status" value="1"/>
</dbReference>
<dbReference type="GO" id="GO:0003677">
    <property type="term" value="F:DNA binding"/>
    <property type="evidence" value="ECO:0007669"/>
    <property type="project" value="UniProtKB-KW"/>
</dbReference>
<evidence type="ECO:0000313" key="5">
    <source>
        <dbReference type="EMBL" id="SDW11675.1"/>
    </source>
</evidence>
<keyword evidence="5" id="KW-0418">Kinase</keyword>
<dbReference type="CDD" id="cd00038">
    <property type="entry name" value="CAP_ED"/>
    <property type="match status" value="1"/>
</dbReference>
<dbReference type="GO" id="GO:0005829">
    <property type="term" value="C:cytosol"/>
    <property type="evidence" value="ECO:0007669"/>
    <property type="project" value="TreeGrafter"/>
</dbReference>
<keyword evidence="3" id="KW-0804">Transcription</keyword>
<reference evidence="5 6" key="1">
    <citation type="submission" date="2016-10" db="EMBL/GenBank/DDBJ databases">
        <authorList>
            <person name="de Groot N.N."/>
        </authorList>
    </citation>
    <scope>NUCLEOTIDE SEQUENCE [LARGE SCALE GENOMIC DNA]</scope>
    <source>
        <strain evidence="5 6">S3b</strain>
    </source>
</reference>
<dbReference type="STRING" id="1630.SAMN05216514_11054"/>
<dbReference type="InterPro" id="IPR050397">
    <property type="entry name" value="Env_Response_Regulators"/>
</dbReference>
<proteinExistence type="predicted"/>
<dbReference type="PANTHER" id="PTHR24567:SF26">
    <property type="entry name" value="REGULATORY PROTEIN YEIL"/>
    <property type="match status" value="1"/>
</dbReference>
<dbReference type="Pfam" id="PF00027">
    <property type="entry name" value="cNMP_binding"/>
    <property type="match status" value="1"/>
</dbReference>
<dbReference type="eggNOG" id="COG0664">
    <property type="taxonomic scope" value="Bacteria"/>
</dbReference>
<feature type="domain" description="Cyclic nucleotide-binding" evidence="4">
    <location>
        <begin position="8"/>
        <end position="109"/>
    </location>
</feature>
<dbReference type="InterPro" id="IPR012318">
    <property type="entry name" value="HTH_CRP"/>
</dbReference>
<dbReference type="GO" id="GO:0016301">
    <property type="term" value="F:kinase activity"/>
    <property type="evidence" value="ECO:0007669"/>
    <property type="project" value="UniProtKB-KW"/>
</dbReference>
<dbReference type="Pfam" id="PF13545">
    <property type="entry name" value="HTH_Crp_2"/>
    <property type="match status" value="1"/>
</dbReference>
<evidence type="ECO:0000256" key="3">
    <source>
        <dbReference type="ARBA" id="ARBA00023163"/>
    </source>
</evidence>
<dbReference type="InterPro" id="IPR000595">
    <property type="entry name" value="cNMP-bd_dom"/>
</dbReference>
<organism evidence="5 6">
    <name type="scientific">Kandleria vitulina</name>
    <dbReference type="NCBI Taxonomy" id="1630"/>
    <lineage>
        <taxon>Bacteria</taxon>
        <taxon>Bacillati</taxon>
        <taxon>Bacillota</taxon>
        <taxon>Erysipelotrichia</taxon>
        <taxon>Erysipelotrichales</taxon>
        <taxon>Coprobacillaceae</taxon>
        <taxon>Kandleria</taxon>
    </lineage>
</organism>
<protein>
    <submittedName>
        <fullName evidence="5">cAMP-binding domain of CRP or a regulatory subunit of cAMP-dependent protein kinases</fullName>
    </submittedName>
</protein>
<dbReference type="Gene3D" id="1.10.10.10">
    <property type="entry name" value="Winged helix-like DNA-binding domain superfamily/Winged helix DNA-binding domain"/>
    <property type="match status" value="1"/>
</dbReference>
<dbReference type="PANTHER" id="PTHR24567">
    <property type="entry name" value="CRP FAMILY TRANSCRIPTIONAL REGULATORY PROTEIN"/>
    <property type="match status" value="1"/>
</dbReference>
<dbReference type="Proteomes" id="UP000182429">
    <property type="component" value="Unassembled WGS sequence"/>
</dbReference>
<gene>
    <name evidence="5" type="ORF">SAMN04487759_10435</name>
</gene>
<dbReference type="InterPro" id="IPR036390">
    <property type="entry name" value="WH_DNA-bd_sf"/>
</dbReference>
<dbReference type="AlphaFoldDB" id="A0A1H2QX27"/>
<dbReference type="EMBL" id="FNNF01000004">
    <property type="protein sequence ID" value="SDW11675.1"/>
    <property type="molecule type" value="Genomic_DNA"/>
</dbReference>
<dbReference type="PROSITE" id="PS50042">
    <property type="entry name" value="CNMP_BINDING_3"/>
    <property type="match status" value="1"/>
</dbReference>
<evidence type="ECO:0000256" key="1">
    <source>
        <dbReference type="ARBA" id="ARBA00023015"/>
    </source>
</evidence>
<dbReference type="SUPFAM" id="SSF51206">
    <property type="entry name" value="cAMP-binding domain-like"/>
    <property type="match status" value="1"/>
</dbReference>
<evidence type="ECO:0000259" key="4">
    <source>
        <dbReference type="PROSITE" id="PS50042"/>
    </source>
</evidence>
<keyword evidence="1" id="KW-0805">Transcription regulation</keyword>
<dbReference type="Gene3D" id="2.60.120.10">
    <property type="entry name" value="Jelly Rolls"/>
    <property type="match status" value="1"/>
</dbReference>
<dbReference type="InterPro" id="IPR018490">
    <property type="entry name" value="cNMP-bd_dom_sf"/>
</dbReference>
<dbReference type="OrthoDB" id="581021at2"/>
<evidence type="ECO:0000256" key="2">
    <source>
        <dbReference type="ARBA" id="ARBA00023125"/>
    </source>
</evidence>
<sequence length="214" mass="25004">MQNYEYLLKDIISPDYYQYLDLREIPKGEYLLLQGQELTQVYILLKGKVRTTHTTSNGSTHLYSISSPLTLIGEVEFMSRHDVQNDVFAMTDCECYVIDVIRYRDLFMKDLVFMTYICTTIANRIHVATQNFSISVNFPVENRLASYMLAVEQGDIVEENFVEVAQMIGCSYRQLQRVIKHFISLGYIEKVKRSVYHILDRSVLEKLGEDLYFT</sequence>
<dbReference type="InterPro" id="IPR036388">
    <property type="entry name" value="WH-like_DNA-bd_sf"/>
</dbReference>
<dbReference type="InterPro" id="IPR014710">
    <property type="entry name" value="RmlC-like_jellyroll"/>
</dbReference>
<evidence type="ECO:0000313" key="6">
    <source>
        <dbReference type="Proteomes" id="UP000182429"/>
    </source>
</evidence>
<keyword evidence="5" id="KW-0808">Transferase</keyword>
<accession>A0A1H2QX27</accession>
<dbReference type="SMART" id="SM00100">
    <property type="entry name" value="cNMP"/>
    <property type="match status" value="1"/>
</dbReference>